<comment type="caution">
    <text evidence="1">The sequence shown here is derived from an EMBL/GenBank/DDBJ whole genome shotgun (WGS) entry which is preliminary data.</text>
</comment>
<dbReference type="EMBL" id="ADBV01001183">
    <property type="protein sequence ID" value="EJW85358.1"/>
    <property type="molecule type" value="Genomic_DNA"/>
</dbReference>
<organism evidence="1 2">
    <name type="scientific">Wuchereria bancrofti</name>
    <dbReference type="NCBI Taxonomy" id="6293"/>
    <lineage>
        <taxon>Eukaryota</taxon>
        <taxon>Metazoa</taxon>
        <taxon>Ecdysozoa</taxon>
        <taxon>Nematoda</taxon>
        <taxon>Chromadorea</taxon>
        <taxon>Rhabditida</taxon>
        <taxon>Spirurina</taxon>
        <taxon>Spiruromorpha</taxon>
        <taxon>Filarioidea</taxon>
        <taxon>Onchocercidae</taxon>
        <taxon>Wuchereria</taxon>
    </lineage>
</organism>
<evidence type="ECO:0000313" key="2">
    <source>
        <dbReference type="Proteomes" id="UP000004810"/>
    </source>
</evidence>
<dbReference type="Proteomes" id="UP000004810">
    <property type="component" value="Unassembled WGS sequence"/>
</dbReference>
<gene>
    <name evidence="1" type="ORF">WUBG_03735</name>
</gene>
<accession>J9ET45</accession>
<dbReference type="AlphaFoldDB" id="J9ET45"/>
<name>J9ET45_WUCBA</name>
<proteinExistence type="predicted"/>
<protein>
    <submittedName>
        <fullName evidence="1">Uncharacterized protein</fullName>
    </submittedName>
</protein>
<reference evidence="2" key="1">
    <citation type="submission" date="2012-08" db="EMBL/GenBank/DDBJ databases">
        <title>The Genome Sequence of Wuchereria bancrofti.</title>
        <authorList>
            <person name="Nutman T.B."/>
            <person name="Fink D.L."/>
            <person name="Russ C."/>
            <person name="Young S."/>
            <person name="Zeng Q."/>
            <person name="Koehrsen M."/>
            <person name="Alvarado L."/>
            <person name="Berlin A."/>
            <person name="Chapman S.B."/>
            <person name="Chen Z."/>
            <person name="Freedman E."/>
            <person name="Gellesch M."/>
            <person name="Goldberg J."/>
            <person name="Griggs A."/>
            <person name="Gujja S."/>
            <person name="Heilman E.R."/>
            <person name="Heiman D."/>
            <person name="Hepburn T."/>
            <person name="Howarth C."/>
            <person name="Jen D."/>
            <person name="Larson L."/>
            <person name="Lewis B."/>
            <person name="Mehta T."/>
            <person name="Park D."/>
            <person name="Pearson M."/>
            <person name="Roberts A."/>
            <person name="Saif S."/>
            <person name="Shea T."/>
            <person name="Shenoy N."/>
            <person name="Sisk P."/>
            <person name="Stolte C."/>
            <person name="Sykes S."/>
            <person name="Walk T."/>
            <person name="White J."/>
            <person name="Yandava C."/>
            <person name="Haas B."/>
            <person name="Henn M.R."/>
            <person name="Nusbaum C."/>
            <person name="Birren B."/>
        </authorList>
    </citation>
    <scope>NUCLEOTIDE SEQUENCE [LARGE SCALE GENOMIC DNA]</scope>
    <source>
        <strain evidence="2">NA</strain>
    </source>
</reference>
<sequence>MFKGLKSKLEDEARRLHATVSQYSGNIAQQVRSGVNDVGNDAGNHARRMLNNDAGRDSLLYSPSLFVDDSGNNFDTGQLVLSSLFPHF</sequence>
<evidence type="ECO:0000313" key="1">
    <source>
        <dbReference type="EMBL" id="EJW85358.1"/>
    </source>
</evidence>